<accession>A0AAQ3XDI2</accession>
<dbReference type="PANTHER" id="PTHR10492">
    <property type="match status" value="1"/>
</dbReference>
<dbReference type="EC" id="5.6.2.3" evidence="1"/>
<keyword evidence="1" id="KW-0227">DNA damage</keyword>
<keyword evidence="4" id="KW-1185">Reference proteome</keyword>
<dbReference type="GO" id="GO:0005524">
    <property type="term" value="F:ATP binding"/>
    <property type="evidence" value="ECO:0007669"/>
    <property type="project" value="UniProtKB-KW"/>
</dbReference>
<comment type="cofactor">
    <cofactor evidence="1">
        <name>Mg(2+)</name>
        <dbReference type="ChEBI" id="CHEBI:18420"/>
    </cofactor>
</comment>
<feature type="domain" description="DNA helicase Pif1-like DEAD-box helicase" evidence="2">
    <location>
        <begin position="75"/>
        <end position="184"/>
    </location>
</feature>
<dbReference type="EMBL" id="CP144753">
    <property type="protein sequence ID" value="WVZ94330.1"/>
    <property type="molecule type" value="Genomic_DNA"/>
</dbReference>
<name>A0AAQ3XDI2_PASNO</name>
<dbReference type="GO" id="GO:0006281">
    <property type="term" value="P:DNA repair"/>
    <property type="evidence" value="ECO:0007669"/>
    <property type="project" value="UniProtKB-KW"/>
</dbReference>
<keyword evidence="1" id="KW-0347">Helicase</keyword>
<protein>
    <recommendedName>
        <fullName evidence="1">ATP-dependent DNA helicase</fullName>
        <ecNumber evidence="1">5.6.2.3</ecNumber>
    </recommendedName>
</protein>
<dbReference type="InterPro" id="IPR010285">
    <property type="entry name" value="DNA_helicase_pif1-like_DEAD"/>
</dbReference>
<keyword evidence="1" id="KW-0067">ATP-binding</keyword>
<gene>
    <name evidence="3" type="ORF">U9M48_040234</name>
</gene>
<dbReference type="GO" id="GO:0000723">
    <property type="term" value="P:telomere maintenance"/>
    <property type="evidence" value="ECO:0007669"/>
    <property type="project" value="InterPro"/>
</dbReference>
<keyword evidence="1" id="KW-0234">DNA repair</keyword>
<evidence type="ECO:0000256" key="1">
    <source>
        <dbReference type="RuleBase" id="RU363044"/>
    </source>
</evidence>
<dbReference type="AlphaFoldDB" id="A0AAQ3XDI2"/>
<comment type="similarity">
    <text evidence="1">Belongs to the helicase family.</text>
</comment>
<evidence type="ECO:0000259" key="2">
    <source>
        <dbReference type="Pfam" id="PF05970"/>
    </source>
</evidence>
<dbReference type="InterPro" id="IPR027417">
    <property type="entry name" value="P-loop_NTPase"/>
</dbReference>
<dbReference type="PANTHER" id="PTHR10492:SF92">
    <property type="entry name" value="ATP-DEPENDENT DNA HELICASE"/>
    <property type="match status" value="1"/>
</dbReference>
<keyword evidence="1" id="KW-0547">Nucleotide-binding</keyword>
<proteinExistence type="inferred from homology"/>
<comment type="catalytic activity">
    <reaction evidence="1">
        <text>ATP + H2O = ADP + phosphate + H(+)</text>
        <dbReference type="Rhea" id="RHEA:13065"/>
        <dbReference type="ChEBI" id="CHEBI:15377"/>
        <dbReference type="ChEBI" id="CHEBI:15378"/>
        <dbReference type="ChEBI" id="CHEBI:30616"/>
        <dbReference type="ChEBI" id="CHEBI:43474"/>
        <dbReference type="ChEBI" id="CHEBI:456216"/>
        <dbReference type="EC" id="5.6.2.3"/>
    </reaction>
</comment>
<evidence type="ECO:0000313" key="4">
    <source>
        <dbReference type="Proteomes" id="UP001341281"/>
    </source>
</evidence>
<dbReference type="Gene3D" id="3.40.50.300">
    <property type="entry name" value="P-loop containing nucleotide triphosphate hydrolases"/>
    <property type="match status" value="1"/>
</dbReference>
<dbReference type="GO" id="GO:0043139">
    <property type="term" value="F:5'-3' DNA helicase activity"/>
    <property type="evidence" value="ECO:0007669"/>
    <property type="project" value="UniProtKB-EC"/>
</dbReference>
<dbReference type="GO" id="GO:0016787">
    <property type="term" value="F:hydrolase activity"/>
    <property type="evidence" value="ECO:0007669"/>
    <property type="project" value="UniProtKB-KW"/>
</dbReference>
<dbReference type="Pfam" id="PF05970">
    <property type="entry name" value="PIF1"/>
    <property type="match status" value="1"/>
</dbReference>
<reference evidence="3 4" key="1">
    <citation type="submission" date="2024-02" db="EMBL/GenBank/DDBJ databases">
        <title>High-quality chromosome-scale genome assembly of Pensacola bahiagrass (Paspalum notatum Flugge var. saurae).</title>
        <authorList>
            <person name="Vega J.M."/>
            <person name="Podio M."/>
            <person name="Orjuela J."/>
            <person name="Siena L.A."/>
            <person name="Pessino S.C."/>
            <person name="Combes M.C."/>
            <person name="Mariac C."/>
            <person name="Albertini E."/>
            <person name="Pupilli F."/>
            <person name="Ortiz J.P.A."/>
            <person name="Leblanc O."/>
        </authorList>
    </citation>
    <scope>NUCLEOTIDE SEQUENCE [LARGE SCALE GENOMIC DNA]</scope>
    <source>
        <strain evidence="3">R1</strain>
        <tissue evidence="3">Leaf</tissue>
    </source>
</reference>
<keyword evidence="1" id="KW-0378">Hydrolase</keyword>
<dbReference type="Proteomes" id="UP001341281">
    <property type="component" value="Chromosome 09"/>
</dbReference>
<organism evidence="3 4">
    <name type="scientific">Paspalum notatum var. saurae</name>
    <dbReference type="NCBI Taxonomy" id="547442"/>
    <lineage>
        <taxon>Eukaryota</taxon>
        <taxon>Viridiplantae</taxon>
        <taxon>Streptophyta</taxon>
        <taxon>Embryophyta</taxon>
        <taxon>Tracheophyta</taxon>
        <taxon>Spermatophyta</taxon>
        <taxon>Magnoliopsida</taxon>
        <taxon>Liliopsida</taxon>
        <taxon>Poales</taxon>
        <taxon>Poaceae</taxon>
        <taxon>PACMAD clade</taxon>
        <taxon>Panicoideae</taxon>
        <taxon>Andropogonodae</taxon>
        <taxon>Paspaleae</taxon>
        <taxon>Paspalinae</taxon>
        <taxon>Paspalum</taxon>
    </lineage>
</organism>
<evidence type="ECO:0000313" key="3">
    <source>
        <dbReference type="EMBL" id="WVZ94330.1"/>
    </source>
</evidence>
<dbReference type="GO" id="GO:0006310">
    <property type="term" value="P:DNA recombination"/>
    <property type="evidence" value="ECO:0007669"/>
    <property type="project" value="UniProtKB-KW"/>
</dbReference>
<keyword evidence="1" id="KW-0233">DNA recombination</keyword>
<sequence>MSQGYQQSNRSQTHVQQMVLIDIRNMLQSMGKDINTYPLPKIIDRYDDARGAAREEYEEITIEPIAQDIALKDSLNEEQKAAYDKILATVDTDQGACFLWMDLAAPGRFICTSQDKIAVATATYGVAALIMPDGRTVHSRFKIPLAIDDGPVCSFTKQSGTAKLLQKASLIIWNEASMTAKLLHKATGCGGARQQPT</sequence>